<dbReference type="PRINTS" id="PR00932">
    <property type="entry name" value="AMINO1PTASE"/>
</dbReference>
<evidence type="ECO:0000256" key="2">
    <source>
        <dbReference type="ARBA" id="ARBA00008290"/>
    </source>
</evidence>
<sequence length="431" mass="48222">MEKKLAQELIDFLYHSPSAFHAVKNVKNILQKEGFKELREEEKWHLKKEGKYFITKNDSAVIAFVVGKGEIEEYGFKLIGAHTDSPSFRIKPSPEMVSEDVYVKLNTEVYGGPILSTWFDRPLSIAGRVTLRSKNPLFPESKLVNINKPILVIPNLAIHMNREINEGFKINRQKDTIPLLAVVNEKLEKNKYLLNLIADELKVKAEDILDFDLFLYEFEKGCIMGLNEELISSSRLDDLSMVHAGIKALINTSVNMATNVVVCFDNEEVGSSTKQGADSELLSHILERIALSLGKGREEFFRALSKSFLISADLAHAVHPNVGEKHDPVLRPVVNGGPVIKIAASQSYTSDSNSVAVYEEICRRAGVPVQKFVNRSDLRGGSTIGPLSSTHLHIRSVDMGSPILSMHSIRELGGVKDHYYCVKSFEEFLKL</sequence>
<comment type="cofactor">
    <cofactor evidence="1 10 12">
        <name>Zn(2+)</name>
        <dbReference type="ChEBI" id="CHEBI:29105"/>
    </cofactor>
</comment>
<keyword evidence="6 10" id="KW-0479">Metal-binding</keyword>
<dbReference type="HAMAP" id="MF_00467">
    <property type="entry name" value="Aminopeptidase_M18_2"/>
    <property type="match status" value="1"/>
</dbReference>
<evidence type="ECO:0000256" key="6">
    <source>
        <dbReference type="ARBA" id="ARBA00022723"/>
    </source>
</evidence>
<dbReference type="NCBIfam" id="NF002759">
    <property type="entry name" value="PRK02813.1"/>
    <property type="match status" value="1"/>
</dbReference>
<dbReference type="Gene3D" id="3.40.630.10">
    <property type="entry name" value="Zn peptidases"/>
    <property type="match status" value="1"/>
</dbReference>
<proteinExistence type="inferred from homology"/>
<dbReference type="GO" id="GO:0005737">
    <property type="term" value="C:cytoplasm"/>
    <property type="evidence" value="ECO:0007669"/>
    <property type="project" value="UniProtKB-ARBA"/>
</dbReference>
<dbReference type="EC" id="3.4.11.-" evidence="10"/>
<dbReference type="GO" id="GO:0006508">
    <property type="term" value="P:proteolysis"/>
    <property type="evidence" value="ECO:0007669"/>
    <property type="project" value="UniProtKB-UniRule"/>
</dbReference>
<comment type="caution">
    <text evidence="13">The sequence shown here is derived from an EMBL/GenBank/DDBJ whole genome shotgun (WGS) entry which is preliminary data.</text>
</comment>
<evidence type="ECO:0000256" key="8">
    <source>
        <dbReference type="ARBA" id="ARBA00022833"/>
    </source>
</evidence>
<dbReference type="FunFam" id="2.30.250.10:FF:000003">
    <property type="entry name" value="Probable M18 family aminopeptidase 2"/>
    <property type="match status" value="1"/>
</dbReference>
<dbReference type="Pfam" id="PF02127">
    <property type="entry name" value="Peptidase_M18"/>
    <property type="match status" value="1"/>
</dbReference>
<evidence type="ECO:0000256" key="5">
    <source>
        <dbReference type="ARBA" id="ARBA00022670"/>
    </source>
</evidence>
<dbReference type="AlphaFoldDB" id="A0A919S195"/>
<dbReference type="SUPFAM" id="SSF101821">
    <property type="entry name" value="Aminopeptidase/glucanase lid domain"/>
    <property type="match status" value="1"/>
</dbReference>
<comment type="similarity">
    <text evidence="2 10 11">Belongs to the peptidase M18 family.</text>
</comment>
<dbReference type="GO" id="GO:0004177">
    <property type="term" value="F:aminopeptidase activity"/>
    <property type="evidence" value="ECO:0007669"/>
    <property type="project" value="UniProtKB-UniRule"/>
</dbReference>
<evidence type="ECO:0000256" key="3">
    <source>
        <dbReference type="ARBA" id="ARBA00014897"/>
    </source>
</evidence>
<protein>
    <recommendedName>
        <fullName evidence="3 10">Probable M18 family aminopeptidase 2</fullName>
        <ecNumber evidence="10">3.4.11.-</ecNumber>
    </recommendedName>
</protein>
<dbReference type="PANTHER" id="PTHR28570">
    <property type="entry name" value="ASPARTYL AMINOPEPTIDASE"/>
    <property type="match status" value="1"/>
</dbReference>
<keyword evidence="8 10" id="KW-0862">Zinc</keyword>
<evidence type="ECO:0000256" key="9">
    <source>
        <dbReference type="ARBA" id="ARBA00023049"/>
    </source>
</evidence>
<dbReference type="RefSeq" id="WP_407644977.1">
    <property type="nucleotide sequence ID" value="NZ_BOPZ01000009.1"/>
</dbReference>
<keyword evidence="7 10" id="KW-0378">Hydrolase</keyword>
<accession>A0A919S195</accession>
<feature type="binding site" evidence="10">
    <location>
        <position position="82"/>
    </location>
    <ligand>
        <name>Zn(2+)</name>
        <dbReference type="ChEBI" id="CHEBI:29105"/>
    </ligand>
</feature>
<keyword evidence="5 10" id="KW-0645">Protease</keyword>
<keyword evidence="4 10" id="KW-0031">Aminopeptidase</keyword>
<dbReference type="CDD" id="cd05658">
    <property type="entry name" value="M18_DAP"/>
    <property type="match status" value="1"/>
</dbReference>
<evidence type="ECO:0000256" key="7">
    <source>
        <dbReference type="ARBA" id="ARBA00022801"/>
    </source>
</evidence>
<feature type="binding site" evidence="10">
    <location>
        <position position="159"/>
    </location>
    <ligand>
        <name>Zn(2+)</name>
        <dbReference type="ChEBI" id="CHEBI:29105"/>
    </ligand>
</feature>
<organism evidence="13 14">
    <name type="scientific">Clostridium polyendosporum</name>
    <dbReference type="NCBI Taxonomy" id="69208"/>
    <lineage>
        <taxon>Bacteria</taxon>
        <taxon>Bacillati</taxon>
        <taxon>Bacillota</taxon>
        <taxon>Clostridia</taxon>
        <taxon>Eubacteriales</taxon>
        <taxon>Clostridiaceae</taxon>
        <taxon>Clostridium</taxon>
    </lineage>
</organism>
<reference evidence="13" key="1">
    <citation type="submission" date="2021-03" db="EMBL/GenBank/DDBJ databases">
        <title>Taxonomic study of Clostridium polyendosporum from meadow-gley soil under rice.</title>
        <authorList>
            <person name="Kobayashi H."/>
            <person name="Tanizawa Y."/>
            <person name="Yagura M."/>
        </authorList>
    </citation>
    <scope>NUCLEOTIDE SEQUENCE</scope>
    <source>
        <strain evidence="13">JCM 30710</strain>
    </source>
</reference>
<feature type="binding site" evidence="10">
    <location>
        <position position="407"/>
    </location>
    <ligand>
        <name>Zn(2+)</name>
        <dbReference type="ChEBI" id="CHEBI:29105"/>
    </ligand>
</feature>
<keyword evidence="14" id="KW-1185">Reference proteome</keyword>
<keyword evidence="9 10" id="KW-0482">Metalloprotease</keyword>
<evidence type="ECO:0000256" key="1">
    <source>
        <dbReference type="ARBA" id="ARBA00001947"/>
    </source>
</evidence>
<evidence type="ECO:0000256" key="12">
    <source>
        <dbReference type="RuleBase" id="RU004387"/>
    </source>
</evidence>
<name>A0A919S195_9CLOT</name>
<evidence type="ECO:0000256" key="10">
    <source>
        <dbReference type="HAMAP-Rule" id="MF_00467"/>
    </source>
</evidence>
<dbReference type="Proteomes" id="UP000679179">
    <property type="component" value="Unassembled WGS sequence"/>
</dbReference>
<evidence type="ECO:0000313" key="14">
    <source>
        <dbReference type="Proteomes" id="UP000679179"/>
    </source>
</evidence>
<evidence type="ECO:0000313" key="13">
    <source>
        <dbReference type="EMBL" id="GIM28763.1"/>
    </source>
</evidence>
<dbReference type="InterPro" id="IPR022984">
    <property type="entry name" value="M18_aminopeptidase_2"/>
</dbReference>
<dbReference type="InterPro" id="IPR023358">
    <property type="entry name" value="Peptidase_M18_dom2"/>
</dbReference>
<dbReference type="GO" id="GO:0008270">
    <property type="term" value="F:zinc ion binding"/>
    <property type="evidence" value="ECO:0007669"/>
    <property type="project" value="UniProtKB-UniRule"/>
</dbReference>
<dbReference type="Gene3D" id="2.30.250.10">
    <property type="entry name" value="Aminopeptidase i, Domain 2"/>
    <property type="match status" value="1"/>
</dbReference>
<dbReference type="InterPro" id="IPR001948">
    <property type="entry name" value="Peptidase_M18"/>
</dbReference>
<evidence type="ECO:0000256" key="11">
    <source>
        <dbReference type="RuleBase" id="RU004386"/>
    </source>
</evidence>
<dbReference type="PANTHER" id="PTHR28570:SF3">
    <property type="entry name" value="ASPARTYL AMINOPEPTIDASE"/>
    <property type="match status" value="1"/>
</dbReference>
<gene>
    <name evidence="10 13" type="primary">apeB</name>
    <name evidence="13" type="ORF">CPJCM30710_14290</name>
</gene>
<dbReference type="SUPFAM" id="SSF53187">
    <property type="entry name" value="Zn-dependent exopeptidases"/>
    <property type="match status" value="1"/>
</dbReference>
<evidence type="ECO:0000256" key="4">
    <source>
        <dbReference type="ARBA" id="ARBA00022438"/>
    </source>
</evidence>
<dbReference type="GO" id="GO:0008237">
    <property type="term" value="F:metallopeptidase activity"/>
    <property type="evidence" value="ECO:0007669"/>
    <property type="project" value="UniProtKB-UniRule"/>
</dbReference>
<dbReference type="EMBL" id="BOPZ01000009">
    <property type="protein sequence ID" value="GIM28763.1"/>
    <property type="molecule type" value="Genomic_DNA"/>
</dbReference>